<evidence type="ECO:0008006" key="7">
    <source>
        <dbReference type="Google" id="ProtNLM"/>
    </source>
</evidence>
<evidence type="ECO:0000256" key="1">
    <source>
        <dbReference type="ARBA" id="ARBA00004906"/>
    </source>
</evidence>
<evidence type="ECO:0000259" key="4">
    <source>
        <dbReference type="PROSITE" id="PS50144"/>
    </source>
</evidence>
<dbReference type="InterPro" id="IPR008974">
    <property type="entry name" value="TRAF-like"/>
</dbReference>
<dbReference type="Gene3D" id="2.60.210.10">
    <property type="entry name" value="Apoptosis, Tumor Necrosis Factor Receptor Associated Protein 2, Chain A"/>
    <property type="match status" value="1"/>
</dbReference>
<dbReference type="Gramene" id="TuG1812G0100000902.01.T01">
    <property type="protein sequence ID" value="TuG1812G0100000902.01.T01.cds328541"/>
    <property type="gene ID" value="TuG1812G0100000902.01"/>
</dbReference>
<dbReference type="Pfam" id="PF00651">
    <property type="entry name" value="BTB"/>
    <property type="match status" value="1"/>
</dbReference>
<reference evidence="5" key="2">
    <citation type="submission" date="2018-03" db="EMBL/GenBank/DDBJ databases">
        <title>The Triticum urartu genome reveals the dynamic nature of wheat genome evolution.</title>
        <authorList>
            <person name="Ling H."/>
            <person name="Ma B."/>
            <person name="Shi X."/>
            <person name="Liu H."/>
            <person name="Dong L."/>
            <person name="Sun H."/>
            <person name="Cao Y."/>
            <person name="Gao Q."/>
            <person name="Zheng S."/>
            <person name="Li Y."/>
            <person name="Yu Y."/>
            <person name="Du H."/>
            <person name="Qi M."/>
            <person name="Li Y."/>
            <person name="Yu H."/>
            <person name="Cui Y."/>
            <person name="Wang N."/>
            <person name="Chen C."/>
            <person name="Wu H."/>
            <person name="Zhao Y."/>
            <person name="Zhang J."/>
            <person name="Li Y."/>
            <person name="Zhou W."/>
            <person name="Zhang B."/>
            <person name="Hu W."/>
            <person name="Eijk M."/>
            <person name="Tang J."/>
            <person name="Witsenboer H."/>
            <person name="Zhao S."/>
            <person name="Li Z."/>
            <person name="Zhang A."/>
            <person name="Wang D."/>
            <person name="Liang C."/>
        </authorList>
    </citation>
    <scope>NUCLEOTIDE SEQUENCE [LARGE SCALE GENOMIC DNA]</scope>
    <source>
        <strain evidence="5">cv. G1812</strain>
    </source>
</reference>
<evidence type="ECO:0000259" key="3">
    <source>
        <dbReference type="PROSITE" id="PS50097"/>
    </source>
</evidence>
<dbReference type="GeneID" id="125555888"/>
<dbReference type="InterPro" id="IPR000210">
    <property type="entry name" value="BTB/POZ_dom"/>
</dbReference>
<dbReference type="GO" id="GO:0016567">
    <property type="term" value="P:protein ubiquitination"/>
    <property type="evidence" value="ECO:0007669"/>
    <property type="project" value="InterPro"/>
</dbReference>
<name>A0A8R7JW52_TRIUA</name>
<evidence type="ECO:0000313" key="6">
    <source>
        <dbReference type="Proteomes" id="UP000015106"/>
    </source>
</evidence>
<dbReference type="RefSeq" id="XP_048574680.1">
    <property type="nucleotide sequence ID" value="XM_048718723.1"/>
</dbReference>
<dbReference type="InterPro" id="IPR045005">
    <property type="entry name" value="BPM1-6"/>
</dbReference>
<dbReference type="CDD" id="cd00121">
    <property type="entry name" value="MATH"/>
    <property type="match status" value="1"/>
</dbReference>
<dbReference type="Pfam" id="PF22486">
    <property type="entry name" value="MATH_2"/>
    <property type="match status" value="1"/>
</dbReference>
<evidence type="ECO:0000256" key="2">
    <source>
        <dbReference type="ARBA" id="ARBA00010846"/>
    </source>
</evidence>
<dbReference type="Gene3D" id="1.25.40.420">
    <property type="match status" value="1"/>
</dbReference>
<dbReference type="SMART" id="SM00225">
    <property type="entry name" value="BTB"/>
    <property type="match status" value="1"/>
</dbReference>
<dbReference type="InterPro" id="IPR011333">
    <property type="entry name" value="SKP1/BTB/POZ_sf"/>
</dbReference>
<dbReference type="AlphaFoldDB" id="A0A8R7JW52"/>
<comment type="pathway">
    <text evidence="1">Protein modification; protein ubiquitination.</text>
</comment>
<dbReference type="InterPro" id="IPR056423">
    <property type="entry name" value="BACK_BPM_SPOP"/>
</dbReference>
<dbReference type="KEGG" id="tua:125555888"/>
<dbReference type="EnsemblPlants" id="TuG1812G0100000902.01.T01">
    <property type="protein sequence ID" value="TuG1812G0100000902.01.T01.cds328541"/>
    <property type="gene ID" value="TuG1812G0100000902.01"/>
</dbReference>
<dbReference type="PANTHER" id="PTHR26379:SF464">
    <property type="entry name" value="BTB DOMAIN-CONTAINING PROTEIN"/>
    <property type="match status" value="1"/>
</dbReference>
<keyword evidence="6" id="KW-1185">Reference proteome</keyword>
<dbReference type="Proteomes" id="UP000015106">
    <property type="component" value="Chromosome 1"/>
</dbReference>
<sequence length="366" mass="40002">MSMSALISALRGAGRQKLSTGTIVTTTQVTGSHLLRIDGCTLKTTANGTLVKSGTFGVGGHNWRIKCYPNGDMGYDGWLSLYVEHASHSKTGDATACICMSILDHAGKPWRTKGNIAAEANKYSSSKHSWGWGNFVETKDLDKEKQFKDDGVSILCDVDVLDVHTTDYRAGLTSTSTGTVVPPSELHQQLADLLWESKEGVDVEIEVSGETFAAHRWMLAARSPTFKAELALTTATTRLRVDGMDAAVFKAMLHFIYTDALTKEVELATMAKPLLVGADRYKLERLKLICEEELCRHIGVHSVAAMLALAEQHCCRVLKEACTRFLSEPGNLKAAMATRDFEQLKTGCHPALMELVMKQYIAATEA</sequence>
<comment type="similarity">
    <text evidence="2">Belongs to the Tdpoz family.</text>
</comment>
<dbReference type="InterPro" id="IPR002083">
    <property type="entry name" value="MATH/TRAF_dom"/>
</dbReference>
<proteinExistence type="inferred from homology"/>
<dbReference type="PANTHER" id="PTHR26379">
    <property type="entry name" value="BTB/POZ AND MATH DOMAIN-CONTAINING PROTEIN 1"/>
    <property type="match status" value="1"/>
</dbReference>
<gene>
    <name evidence="5" type="primary">LOC125555888</name>
</gene>
<protein>
    <recommendedName>
        <fullName evidence="7">BTB domain-containing protein</fullName>
    </recommendedName>
</protein>
<reference evidence="6" key="1">
    <citation type="journal article" date="2013" name="Nature">
        <title>Draft genome of the wheat A-genome progenitor Triticum urartu.</title>
        <authorList>
            <person name="Ling H.Q."/>
            <person name="Zhao S."/>
            <person name="Liu D."/>
            <person name="Wang J."/>
            <person name="Sun H."/>
            <person name="Zhang C."/>
            <person name="Fan H."/>
            <person name="Li D."/>
            <person name="Dong L."/>
            <person name="Tao Y."/>
            <person name="Gao C."/>
            <person name="Wu H."/>
            <person name="Li Y."/>
            <person name="Cui Y."/>
            <person name="Guo X."/>
            <person name="Zheng S."/>
            <person name="Wang B."/>
            <person name="Yu K."/>
            <person name="Liang Q."/>
            <person name="Yang W."/>
            <person name="Lou X."/>
            <person name="Chen J."/>
            <person name="Feng M."/>
            <person name="Jian J."/>
            <person name="Zhang X."/>
            <person name="Luo G."/>
            <person name="Jiang Y."/>
            <person name="Liu J."/>
            <person name="Wang Z."/>
            <person name="Sha Y."/>
            <person name="Zhang B."/>
            <person name="Wu H."/>
            <person name="Tang D."/>
            <person name="Shen Q."/>
            <person name="Xue P."/>
            <person name="Zou S."/>
            <person name="Wang X."/>
            <person name="Liu X."/>
            <person name="Wang F."/>
            <person name="Yang Y."/>
            <person name="An X."/>
            <person name="Dong Z."/>
            <person name="Zhang K."/>
            <person name="Zhang X."/>
            <person name="Luo M.C."/>
            <person name="Dvorak J."/>
            <person name="Tong Y."/>
            <person name="Wang J."/>
            <person name="Yang H."/>
            <person name="Li Z."/>
            <person name="Wang D."/>
            <person name="Zhang A."/>
            <person name="Wang J."/>
        </authorList>
    </citation>
    <scope>NUCLEOTIDE SEQUENCE</scope>
    <source>
        <strain evidence="6">cv. G1812</strain>
    </source>
</reference>
<dbReference type="PROSITE" id="PS50097">
    <property type="entry name" value="BTB"/>
    <property type="match status" value="1"/>
</dbReference>
<organism evidence="5 6">
    <name type="scientific">Triticum urartu</name>
    <name type="common">Red wild einkorn</name>
    <name type="synonym">Crithodium urartu</name>
    <dbReference type="NCBI Taxonomy" id="4572"/>
    <lineage>
        <taxon>Eukaryota</taxon>
        <taxon>Viridiplantae</taxon>
        <taxon>Streptophyta</taxon>
        <taxon>Embryophyta</taxon>
        <taxon>Tracheophyta</taxon>
        <taxon>Spermatophyta</taxon>
        <taxon>Magnoliopsida</taxon>
        <taxon>Liliopsida</taxon>
        <taxon>Poales</taxon>
        <taxon>Poaceae</taxon>
        <taxon>BOP clade</taxon>
        <taxon>Pooideae</taxon>
        <taxon>Triticodae</taxon>
        <taxon>Triticeae</taxon>
        <taxon>Triticinae</taxon>
        <taxon>Triticum</taxon>
    </lineage>
</organism>
<feature type="domain" description="BTB" evidence="3">
    <location>
        <begin position="201"/>
        <end position="265"/>
    </location>
</feature>
<dbReference type="SUPFAM" id="SSF49599">
    <property type="entry name" value="TRAF domain-like"/>
    <property type="match status" value="1"/>
</dbReference>
<dbReference type="SUPFAM" id="SSF54695">
    <property type="entry name" value="POZ domain"/>
    <property type="match status" value="1"/>
</dbReference>
<reference evidence="5" key="3">
    <citation type="submission" date="2022-06" db="UniProtKB">
        <authorList>
            <consortium name="EnsemblPlants"/>
        </authorList>
    </citation>
    <scope>IDENTIFICATION</scope>
</reference>
<evidence type="ECO:0000313" key="5">
    <source>
        <dbReference type="EnsemblPlants" id="TuG1812G0100000902.01.T01.cds328541"/>
    </source>
</evidence>
<dbReference type="PROSITE" id="PS50144">
    <property type="entry name" value="MATH"/>
    <property type="match status" value="1"/>
</dbReference>
<dbReference type="OrthoDB" id="605674at2759"/>
<dbReference type="Gene3D" id="3.30.710.10">
    <property type="entry name" value="Potassium Channel Kv1.1, Chain A"/>
    <property type="match status" value="1"/>
</dbReference>
<feature type="domain" description="MATH" evidence="4">
    <location>
        <begin position="30"/>
        <end position="158"/>
    </location>
</feature>
<accession>A0A8R7JW52</accession>
<dbReference type="Pfam" id="PF24570">
    <property type="entry name" value="BACK_BPM_SPOP"/>
    <property type="match status" value="1"/>
</dbReference>